<dbReference type="SUPFAM" id="SSF52540">
    <property type="entry name" value="P-loop containing nucleoside triphosphate hydrolases"/>
    <property type="match status" value="1"/>
</dbReference>
<evidence type="ECO:0000259" key="4">
    <source>
        <dbReference type="PROSITE" id="PS50893"/>
    </source>
</evidence>
<keyword evidence="6" id="KW-1185">Reference proteome</keyword>
<evidence type="ECO:0000256" key="3">
    <source>
        <dbReference type="ARBA" id="ARBA00022840"/>
    </source>
</evidence>
<name>A0A7Y3S558_9HYPH</name>
<evidence type="ECO:0000313" key="6">
    <source>
        <dbReference type="Proteomes" id="UP000519972"/>
    </source>
</evidence>
<dbReference type="CDD" id="cd03214">
    <property type="entry name" value="ABC_Iron-Siderophores_B12_Hemin"/>
    <property type="match status" value="1"/>
</dbReference>
<dbReference type="AlphaFoldDB" id="A0A7Y3S558"/>
<accession>A0A7Y3S558</accession>
<dbReference type="PROSITE" id="PS00211">
    <property type="entry name" value="ABC_TRANSPORTER_1"/>
    <property type="match status" value="1"/>
</dbReference>
<dbReference type="InterPro" id="IPR017871">
    <property type="entry name" value="ABC_transporter-like_CS"/>
</dbReference>
<dbReference type="InterPro" id="IPR027417">
    <property type="entry name" value="P-loop_NTPase"/>
</dbReference>
<comment type="similarity">
    <text evidence="1">Belongs to the ABC transporter superfamily.</text>
</comment>
<reference evidence="5 6" key="1">
    <citation type="submission" date="2020-02" db="EMBL/GenBank/DDBJ databases">
        <authorList>
            <person name="Sun Q."/>
        </authorList>
    </citation>
    <scope>NUCLEOTIDE SEQUENCE [LARGE SCALE GENOMIC DNA]</scope>
    <source>
        <strain evidence="5 6">CCBAU 03386</strain>
    </source>
</reference>
<dbReference type="PANTHER" id="PTHR42794">
    <property type="entry name" value="HEMIN IMPORT ATP-BINDING PROTEIN HMUV"/>
    <property type="match status" value="1"/>
</dbReference>
<feature type="domain" description="ABC transporter" evidence="4">
    <location>
        <begin position="4"/>
        <end position="238"/>
    </location>
</feature>
<dbReference type="Gene3D" id="3.40.50.300">
    <property type="entry name" value="P-loop containing nucleotide triphosphate hydrolases"/>
    <property type="match status" value="1"/>
</dbReference>
<dbReference type="Pfam" id="PF00005">
    <property type="entry name" value="ABC_tran"/>
    <property type="match status" value="1"/>
</dbReference>
<evidence type="ECO:0000256" key="1">
    <source>
        <dbReference type="ARBA" id="ARBA00005417"/>
    </source>
</evidence>
<sequence length="258" mass="27399">MSGLIVRHLSAGYSKRQVIRDLSLPAVPPGTLLGLLGPNASGKSTLLRAIAGQGRSSGRIRLDDEDLNLLSHAKRATLVGYLPQSLPGTTSLVAYEAVMAACRAVQPNFQTDAVEDAIESTFDDLGIGHLALERMSHLSGGQRQMVGLAQVLVRRPKLLLLDEPTSALDLRWQLSVISAVRRMLEQTGAVGVIAIHDINLAIRTCDQLAVLDRGEIIASGPAANVITPDVIAQAYGVSSRVETCSRGIPFVLADRALG</sequence>
<dbReference type="InterPro" id="IPR003593">
    <property type="entry name" value="AAA+_ATPase"/>
</dbReference>
<protein>
    <submittedName>
        <fullName evidence="5">ABC transporter ATP-binding protein</fullName>
    </submittedName>
</protein>
<gene>
    <name evidence="5" type="ORF">G9X64_12235</name>
</gene>
<proteinExistence type="inferred from homology"/>
<keyword evidence="2" id="KW-0547">Nucleotide-binding</keyword>
<evidence type="ECO:0000313" key="5">
    <source>
        <dbReference type="EMBL" id="NNU37239.1"/>
    </source>
</evidence>
<evidence type="ECO:0000256" key="2">
    <source>
        <dbReference type="ARBA" id="ARBA00022741"/>
    </source>
</evidence>
<dbReference type="GO" id="GO:0005524">
    <property type="term" value="F:ATP binding"/>
    <property type="evidence" value="ECO:0007669"/>
    <property type="project" value="UniProtKB-KW"/>
</dbReference>
<keyword evidence="3 5" id="KW-0067">ATP-binding</keyword>
<dbReference type="GO" id="GO:0016887">
    <property type="term" value="F:ATP hydrolysis activity"/>
    <property type="evidence" value="ECO:0007669"/>
    <property type="project" value="InterPro"/>
</dbReference>
<dbReference type="EMBL" id="JABFCN010000020">
    <property type="protein sequence ID" value="NNU37239.1"/>
    <property type="molecule type" value="Genomic_DNA"/>
</dbReference>
<dbReference type="InterPro" id="IPR003439">
    <property type="entry name" value="ABC_transporter-like_ATP-bd"/>
</dbReference>
<organism evidence="5 6">
    <name type="scientific">Rhizobium sophorae</name>
    <dbReference type="NCBI Taxonomy" id="1535242"/>
    <lineage>
        <taxon>Bacteria</taxon>
        <taxon>Pseudomonadati</taxon>
        <taxon>Pseudomonadota</taxon>
        <taxon>Alphaproteobacteria</taxon>
        <taxon>Hyphomicrobiales</taxon>
        <taxon>Rhizobiaceae</taxon>
        <taxon>Rhizobium/Agrobacterium group</taxon>
        <taxon>Rhizobium</taxon>
    </lineage>
</organism>
<dbReference type="Proteomes" id="UP000519972">
    <property type="component" value="Unassembled WGS sequence"/>
</dbReference>
<comment type="caution">
    <text evidence="5">The sequence shown here is derived from an EMBL/GenBank/DDBJ whole genome shotgun (WGS) entry which is preliminary data.</text>
</comment>
<dbReference type="PROSITE" id="PS50893">
    <property type="entry name" value="ABC_TRANSPORTER_2"/>
    <property type="match status" value="1"/>
</dbReference>
<dbReference type="PANTHER" id="PTHR42794:SF2">
    <property type="entry name" value="ABC TRANSPORTER ATP-BINDING PROTEIN"/>
    <property type="match status" value="1"/>
</dbReference>
<dbReference type="SMART" id="SM00382">
    <property type="entry name" value="AAA"/>
    <property type="match status" value="1"/>
</dbReference>
<dbReference type="RefSeq" id="WP_171376619.1">
    <property type="nucleotide sequence ID" value="NZ_JABFCN010000020.1"/>
</dbReference>